<dbReference type="Pfam" id="PF16491">
    <property type="entry name" value="Peptidase_M48_N"/>
    <property type="match status" value="1"/>
</dbReference>
<dbReference type="InterPro" id="IPR032456">
    <property type="entry name" value="Peptidase_M48_N"/>
</dbReference>
<dbReference type="Proteomes" id="UP000828390">
    <property type="component" value="Unassembled WGS sequence"/>
</dbReference>
<gene>
    <name evidence="2" type="ORF">DPMN_052562</name>
</gene>
<reference evidence="2" key="1">
    <citation type="journal article" date="2019" name="bioRxiv">
        <title>The Genome of the Zebra Mussel, Dreissena polymorpha: A Resource for Invasive Species Research.</title>
        <authorList>
            <person name="McCartney M.A."/>
            <person name="Auch B."/>
            <person name="Kono T."/>
            <person name="Mallez S."/>
            <person name="Zhang Y."/>
            <person name="Obille A."/>
            <person name="Becker A."/>
            <person name="Abrahante J.E."/>
            <person name="Garbe J."/>
            <person name="Badalamenti J.P."/>
            <person name="Herman A."/>
            <person name="Mangelson H."/>
            <person name="Liachko I."/>
            <person name="Sullivan S."/>
            <person name="Sone E.D."/>
            <person name="Koren S."/>
            <person name="Silverstein K.A.T."/>
            <person name="Beckman K.B."/>
            <person name="Gohl D.M."/>
        </authorList>
    </citation>
    <scope>NUCLEOTIDE SEQUENCE</scope>
    <source>
        <strain evidence="2">Duluth1</strain>
        <tissue evidence="2">Whole animal</tissue>
    </source>
</reference>
<evidence type="ECO:0000313" key="2">
    <source>
        <dbReference type="EMBL" id="KAH3726693.1"/>
    </source>
</evidence>
<reference evidence="2" key="2">
    <citation type="submission" date="2020-11" db="EMBL/GenBank/DDBJ databases">
        <authorList>
            <person name="McCartney M.A."/>
            <person name="Auch B."/>
            <person name="Kono T."/>
            <person name="Mallez S."/>
            <person name="Becker A."/>
            <person name="Gohl D.M."/>
            <person name="Silverstein K.A.T."/>
            <person name="Koren S."/>
            <person name="Bechman K.B."/>
            <person name="Herman A."/>
            <person name="Abrahante J.E."/>
            <person name="Garbe J."/>
        </authorList>
    </citation>
    <scope>NUCLEOTIDE SEQUENCE</scope>
    <source>
        <strain evidence="2">Duluth1</strain>
        <tissue evidence="2">Whole animal</tissue>
    </source>
</reference>
<evidence type="ECO:0000259" key="1">
    <source>
        <dbReference type="Pfam" id="PF16491"/>
    </source>
</evidence>
<proteinExistence type="predicted"/>
<dbReference type="EMBL" id="JAIWYP010000012">
    <property type="protein sequence ID" value="KAH3726693.1"/>
    <property type="molecule type" value="Genomic_DNA"/>
</dbReference>
<keyword evidence="3" id="KW-1185">Reference proteome</keyword>
<accession>A0A9D4CJW8</accession>
<sequence>MPFTVYSTFVIEERHGFNKQTPGLFCERPDKEVLRFAGHRDADCGPAHLHHSDWGRLLLRLRMGLPPKCPFLETIFNVQNIN</sequence>
<organism evidence="2 3">
    <name type="scientific">Dreissena polymorpha</name>
    <name type="common">Zebra mussel</name>
    <name type="synonym">Mytilus polymorpha</name>
    <dbReference type="NCBI Taxonomy" id="45954"/>
    <lineage>
        <taxon>Eukaryota</taxon>
        <taxon>Metazoa</taxon>
        <taxon>Spiralia</taxon>
        <taxon>Lophotrochozoa</taxon>
        <taxon>Mollusca</taxon>
        <taxon>Bivalvia</taxon>
        <taxon>Autobranchia</taxon>
        <taxon>Heteroconchia</taxon>
        <taxon>Euheterodonta</taxon>
        <taxon>Imparidentia</taxon>
        <taxon>Neoheterodontei</taxon>
        <taxon>Myida</taxon>
        <taxon>Dreissenoidea</taxon>
        <taxon>Dreissenidae</taxon>
        <taxon>Dreissena</taxon>
    </lineage>
</organism>
<name>A0A9D4CJW8_DREPO</name>
<feature type="domain" description="CAAX prenyl protease 1 N-terminal" evidence="1">
    <location>
        <begin position="1"/>
        <end position="26"/>
    </location>
</feature>
<comment type="caution">
    <text evidence="2">The sequence shown here is derived from an EMBL/GenBank/DDBJ whole genome shotgun (WGS) entry which is preliminary data.</text>
</comment>
<evidence type="ECO:0000313" key="3">
    <source>
        <dbReference type="Proteomes" id="UP000828390"/>
    </source>
</evidence>
<dbReference type="AlphaFoldDB" id="A0A9D4CJW8"/>
<protein>
    <recommendedName>
        <fullName evidence="1">CAAX prenyl protease 1 N-terminal domain-containing protein</fullName>
    </recommendedName>
</protein>